<feature type="region of interest" description="Disordered" evidence="7">
    <location>
        <begin position="307"/>
        <end position="356"/>
    </location>
</feature>
<dbReference type="EMBL" id="CAJNOQ010001274">
    <property type="protein sequence ID" value="CAF0882550.1"/>
    <property type="molecule type" value="Genomic_DNA"/>
</dbReference>
<accession>A0A813YD06</accession>
<feature type="compositionally biased region" description="Low complexity" evidence="7">
    <location>
        <begin position="379"/>
        <end position="392"/>
    </location>
</feature>
<feature type="region of interest" description="Disordered" evidence="7">
    <location>
        <begin position="121"/>
        <end position="142"/>
    </location>
</feature>
<feature type="domain" description="SH3" evidence="8">
    <location>
        <begin position="145"/>
        <end position="204"/>
    </location>
</feature>
<proteinExistence type="predicted"/>
<dbReference type="OrthoDB" id="5340910at2759"/>
<dbReference type="Gene3D" id="2.30.30.40">
    <property type="entry name" value="SH3 Domains"/>
    <property type="match status" value="3"/>
</dbReference>
<evidence type="ECO:0000256" key="2">
    <source>
        <dbReference type="ARBA" id="ARBA00022443"/>
    </source>
</evidence>
<feature type="compositionally biased region" description="Basic and acidic residues" evidence="7">
    <location>
        <begin position="344"/>
        <end position="356"/>
    </location>
</feature>
<dbReference type="Pfam" id="PF00018">
    <property type="entry name" value="SH3_1"/>
    <property type="match status" value="3"/>
</dbReference>
<feature type="coiled-coil region" evidence="6">
    <location>
        <begin position="515"/>
        <end position="567"/>
    </location>
</feature>
<comment type="caution">
    <text evidence="9">The sequence shown here is derived from an EMBL/GenBank/DDBJ whole genome shotgun (WGS) entry which is preliminary data.</text>
</comment>
<dbReference type="Proteomes" id="UP000663829">
    <property type="component" value="Unassembled WGS sequence"/>
</dbReference>
<evidence type="ECO:0000313" key="9">
    <source>
        <dbReference type="EMBL" id="CAF0882550.1"/>
    </source>
</evidence>
<reference evidence="9" key="1">
    <citation type="submission" date="2021-02" db="EMBL/GenBank/DDBJ databases">
        <authorList>
            <person name="Nowell W R."/>
        </authorList>
    </citation>
    <scope>NUCLEOTIDE SEQUENCE</scope>
</reference>
<feature type="region of interest" description="Disordered" evidence="7">
    <location>
        <begin position="374"/>
        <end position="488"/>
    </location>
</feature>
<protein>
    <recommendedName>
        <fullName evidence="8">SH3 domain-containing protein</fullName>
    </recommendedName>
</protein>
<dbReference type="InterPro" id="IPR036028">
    <property type="entry name" value="SH3-like_dom_sf"/>
</dbReference>
<feature type="compositionally biased region" description="Polar residues" evidence="7">
    <location>
        <begin position="121"/>
        <end position="131"/>
    </location>
</feature>
<dbReference type="PANTHER" id="PTHR14167:SF81">
    <property type="entry name" value="ENDOPHILIN-A"/>
    <property type="match status" value="1"/>
</dbReference>
<dbReference type="PANTHER" id="PTHR14167">
    <property type="entry name" value="SH3 DOMAIN-CONTAINING"/>
    <property type="match status" value="1"/>
</dbReference>
<sequence length="578" mass="65027">MTLVCRSKLGALSRIFGLAPSAVGLNSFVVEYDYAAKNSDELSIHKGDIIHNAMPCVDDNGWMKGECNGKPFTKEKAKHRTFINELNSKVLQASSVNNNNSNNSNKGTLRKRLNERSISLNSNNTNMNVQPAQLEPPTPSQSQQPVLFTVKVVYAYNPVHPDELTIKPNDIINVIRIVEDGWNEGELNGKIGVFPTNYVTRISDEATNSKTKKDPVKRKTNGISTLVNKEIMKPYIPVTLSSLPTQTPVTPSPPLTTKKNSFSNTQNPVVRARVLYAYNQSAPDELTLNVGDIVNVLEKNLEDDGWYIRKDRPNTPETQKYASQTLPKTKTGNEDTVFRNSNDTQDHITEQKPPSVHDHYAEINNLDAITNTEKLSNFSKPRPSSSKRPPSSTRLSNRYENGYNKNGSSFDDTYQINDSKKERPLHSPSPPQSQRDPSQLESPRSRADFSRTLSNPHSETSNRSLNNNQRENTISSNTNNPSTLSSTLMDTMTNSSYVNTTSSLQNEQSLNRSQLEQLQKDLEQMKITMEHMRAKFHDKISILVNELDDEKKARSKLQIELERVQRTISTSGLFDKIF</sequence>
<evidence type="ECO:0000259" key="8">
    <source>
        <dbReference type="PROSITE" id="PS50002"/>
    </source>
</evidence>
<evidence type="ECO:0000256" key="1">
    <source>
        <dbReference type="ARBA" id="ARBA00004170"/>
    </source>
</evidence>
<keyword evidence="4" id="KW-0472">Membrane</keyword>
<evidence type="ECO:0000256" key="4">
    <source>
        <dbReference type="ARBA" id="ARBA00023136"/>
    </source>
</evidence>
<evidence type="ECO:0000313" key="11">
    <source>
        <dbReference type="Proteomes" id="UP000663829"/>
    </source>
</evidence>
<comment type="subcellular location">
    <subcellularLocation>
        <location evidence="1">Membrane</location>
        <topology evidence="1">Peripheral membrane protein</topology>
    </subcellularLocation>
</comment>
<dbReference type="EMBL" id="CAJOBC010001274">
    <property type="protein sequence ID" value="CAF3668465.1"/>
    <property type="molecule type" value="Genomic_DNA"/>
</dbReference>
<feature type="compositionally biased region" description="Low complexity" evidence="7">
    <location>
        <begin position="472"/>
        <end position="488"/>
    </location>
</feature>
<feature type="domain" description="SH3" evidence="8">
    <location>
        <begin position="23"/>
        <end position="88"/>
    </location>
</feature>
<dbReference type="PRINTS" id="PR00499">
    <property type="entry name" value="P67PHOX"/>
</dbReference>
<dbReference type="SMART" id="SM00326">
    <property type="entry name" value="SH3"/>
    <property type="match status" value="3"/>
</dbReference>
<evidence type="ECO:0000256" key="7">
    <source>
        <dbReference type="SAM" id="MobiDB-lite"/>
    </source>
</evidence>
<evidence type="ECO:0000256" key="6">
    <source>
        <dbReference type="SAM" id="Coils"/>
    </source>
</evidence>
<feature type="compositionally biased region" description="Polar residues" evidence="7">
    <location>
        <begin position="393"/>
        <end position="417"/>
    </location>
</feature>
<name>A0A813YD06_9BILA</name>
<feature type="compositionally biased region" description="Polar residues" evidence="7">
    <location>
        <begin position="315"/>
        <end position="330"/>
    </location>
</feature>
<keyword evidence="3 6" id="KW-0175">Coiled coil</keyword>
<keyword evidence="11" id="KW-1185">Reference proteome</keyword>
<dbReference type="AlphaFoldDB" id="A0A813YD06"/>
<dbReference type="PRINTS" id="PR00452">
    <property type="entry name" value="SH3DOMAIN"/>
</dbReference>
<keyword evidence="2 5" id="KW-0728">SH3 domain</keyword>
<dbReference type="InterPro" id="IPR050384">
    <property type="entry name" value="Endophilin_SH3RF"/>
</dbReference>
<dbReference type="InterPro" id="IPR001452">
    <property type="entry name" value="SH3_domain"/>
</dbReference>
<evidence type="ECO:0000256" key="3">
    <source>
        <dbReference type="ARBA" id="ARBA00023054"/>
    </source>
</evidence>
<gene>
    <name evidence="9" type="ORF">GPM918_LOCUS7690</name>
    <name evidence="10" type="ORF">SRO942_LOCUS7690</name>
</gene>
<organism evidence="9 11">
    <name type="scientific">Didymodactylos carnosus</name>
    <dbReference type="NCBI Taxonomy" id="1234261"/>
    <lineage>
        <taxon>Eukaryota</taxon>
        <taxon>Metazoa</taxon>
        <taxon>Spiralia</taxon>
        <taxon>Gnathifera</taxon>
        <taxon>Rotifera</taxon>
        <taxon>Eurotatoria</taxon>
        <taxon>Bdelloidea</taxon>
        <taxon>Philodinida</taxon>
        <taxon>Philodinidae</taxon>
        <taxon>Didymodactylos</taxon>
    </lineage>
</organism>
<evidence type="ECO:0000256" key="5">
    <source>
        <dbReference type="PROSITE-ProRule" id="PRU00192"/>
    </source>
</evidence>
<dbReference type="Proteomes" id="UP000681722">
    <property type="component" value="Unassembled WGS sequence"/>
</dbReference>
<dbReference type="SUPFAM" id="SSF50044">
    <property type="entry name" value="SH3-domain"/>
    <property type="match status" value="3"/>
</dbReference>
<feature type="compositionally biased region" description="Polar residues" evidence="7">
    <location>
        <begin position="451"/>
        <end position="471"/>
    </location>
</feature>
<dbReference type="PROSITE" id="PS50002">
    <property type="entry name" value="SH3"/>
    <property type="match status" value="2"/>
</dbReference>
<evidence type="ECO:0000313" key="10">
    <source>
        <dbReference type="EMBL" id="CAF3668465.1"/>
    </source>
</evidence>